<keyword evidence="4 6" id="KW-0119">Carbohydrate metabolism</keyword>
<dbReference type="EMBL" id="MU855398">
    <property type="protein sequence ID" value="KAK3904427.1"/>
    <property type="molecule type" value="Genomic_DNA"/>
</dbReference>
<dbReference type="AlphaFoldDB" id="A0AAN6RUZ2"/>
<keyword evidence="5 6" id="KW-0624">Polysaccharide degradation</keyword>
<dbReference type="SUPFAM" id="SSF53474">
    <property type="entry name" value="alpha/beta-Hydrolases"/>
    <property type="match status" value="2"/>
</dbReference>
<evidence type="ECO:0000313" key="10">
    <source>
        <dbReference type="Proteomes" id="UP001303889"/>
    </source>
</evidence>
<keyword evidence="1 6" id="KW-0719">Serine esterase</keyword>
<dbReference type="Proteomes" id="UP001303889">
    <property type="component" value="Unassembled WGS sequence"/>
</dbReference>
<dbReference type="PANTHER" id="PTHR43037:SF5">
    <property type="entry name" value="FERULOYL ESTERASE"/>
    <property type="match status" value="1"/>
</dbReference>
<dbReference type="Pfam" id="PF10503">
    <property type="entry name" value="Esterase_PHB"/>
    <property type="match status" value="1"/>
</dbReference>
<dbReference type="GO" id="GO:0030248">
    <property type="term" value="F:cellulose binding"/>
    <property type="evidence" value="ECO:0007669"/>
    <property type="project" value="InterPro"/>
</dbReference>
<comment type="function">
    <text evidence="6">Esterase involved in the hydrolysis of xylan, a major structural heterogeneous polysaccharide found in plant biomass representing the second most abundant polysaccharide in the biosphere, after cellulose.</text>
</comment>
<evidence type="ECO:0000313" key="9">
    <source>
        <dbReference type="EMBL" id="KAK3904427.1"/>
    </source>
</evidence>
<reference evidence="9" key="1">
    <citation type="journal article" date="2023" name="Mol. Phylogenet. Evol.">
        <title>Genome-scale phylogeny and comparative genomics of the fungal order Sordariales.</title>
        <authorList>
            <person name="Hensen N."/>
            <person name="Bonometti L."/>
            <person name="Westerberg I."/>
            <person name="Brannstrom I.O."/>
            <person name="Guillou S."/>
            <person name="Cros-Aarteil S."/>
            <person name="Calhoun S."/>
            <person name="Haridas S."/>
            <person name="Kuo A."/>
            <person name="Mondo S."/>
            <person name="Pangilinan J."/>
            <person name="Riley R."/>
            <person name="LaButti K."/>
            <person name="Andreopoulos B."/>
            <person name="Lipzen A."/>
            <person name="Chen C."/>
            <person name="Yan M."/>
            <person name="Daum C."/>
            <person name="Ng V."/>
            <person name="Clum A."/>
            <person name="Steindorff A."/>
            <person name="Ohm R.A."/>
            <person name="Martin F."/>
            <person name="Silar P."/>
            <person name="Natvig D.O."/>
            <person name="Lalanne C."/>
            <person name="Gautier V."/>
            <person name="Ament-Velasquez S.L."/>
            <person name="Kruys A."/>
            <person name="Hutchinson M.I."/>
            <person name="Powell A.J."/>
            <person name="Barry K."/>
            <person name="Miller A.N."/>
            <person name="Grigoriev I.V."/>
            <person name="Debuchy R."/>
            <person name="Gladieux P."/>
            <person name="Hiltunen Thoren M."/>
            <person name="Johannesson H."/>
        </authorList>
    </citation>
    <scope>NUCLEOTIDE SEQUENCE</scope>
    <source>
        <strain evidence="9">CBS 103.79</strain>
    </source>
</reference>
<sequence>MKSPTAAALLGFLPALASAAAFTPITTPFGPNPRNVSFNIFVPDVLPANPAILVNPHWCHGTAQAAYAGSQWATLASKHGFIVIYPGSPNAADQCWDVSSKETLTHDAGGDSLGIVSMVRWTLDKYNGDRTRVFVTGVSSGGMMTQVLIGAYPDVFAAGASFAGVPFSCFAPANNAGQYDYWNGDCATGKVVHTAEEWGDLARAAYPGYDGWRPKVQIFHGTNDDVVSYVNHGEAIKLWTDVNGLSETPASVVQSSPSAGWTKTVYGPSGWLEAYSAQGVTHNIQNQEDTVMGLFQLNRTSGYFAWGQGSPCSPDTPVSSTSVKPSTTSTSTKVSSTSTSSTSTKPISTTSTTSTSTKISSTTSTSTTFSTSKVTSTTTSAAACQTSNVAGGVQLYGQCGGVGYTGRTGCANGYCIFYNDWYSQCVPSC</sequence>
<dbReference type="GO" id="GO:0052689">
    <property type="term" value="F:carboxylic ester hydrolase activity"/>
    <property type="evidence" value="ECO:0007669"/>
    <property type="project" value="UniProtKB-KW"/>
</dbReference>
<feature type="chain" id="PRO_5042670770" description="Carboxylic ester hydrolase" evidence="6">
    <location>
        <begin position="20"/>
        <end position="429"/>
    </location>
</feature>
<evidence type="ECO:0000256" key="2">
    <source>
        <dbReference type="ARBA" id="ARBA00022729"/>
    </source>
</evidence>
<dbReference type="GO" id="GO:0005576">
    <property type="term" value="C:extracellular region"/>
    <property type="evidence" value="ECO:0007669"/>
    <property type="project" value="UniProtKB-SubCell"/>
</dbReference>
<feature type="region of interest" description="Disordered" evidence="7">
    <location>
        <begin position="314"/>
        <end position="370"/>
    </location>
</feature>
<evidence type="ECO:0000256" key="6">
    <source>
        <dbReference type="RuleBase" id="RU367147"/>
    </source>
</evidence>
<comment type="caution">
    <text evidence="9">The sequence shown here is derived from an EMBL/GenBank/DDBJ whole genome shotgun (WGS) entry which is preliminary data.</text>
</comment>
<evidence type="ECO:0000256" key="7">
    <source>
        <dbReference type="SAM" id="MobiDB-lite"/>
    </source>
</evidence>
<dbReference type="EC" id="3.1.1.-" evidence="6"/>
<evidence type="ECO:0000256" key="4">
    <source>
        <dbReference type="ARBA" id="ARBA00023277"/>
    </source>
</evidence>
<evidence type="ECO:0000256" key="5">
    <source>
        <dbReference type="ARBA" id="ARBA00023326"/>
    </source>
</evidence>
<dbReference type="PANTHER" id="PTHR43037">
    <property type="entry name" value="UNNAMED PRODUCT-RELATED"/>
    <property type="match status" value="1"/>
</dbReference>
<feature type="signal peptide" evidence="6">
    <location>
        <begin position="1"/>
        <end position="19"/>
    </location>
</feature>
<dbReference type="PROSITE" id="PS51164">
    <property type="entry name" value="CBM1_2"/>
    <property type="match status" value="1"/>
</dbReference>
<dbReference type="InterPro" id="IPR010126">
    <property type="entry name" value="Esterase_phb"/>
</dbReference>
<keyword evidence="10" id="KW-1185">Reference proteome</keyword>
<dbReference type="NCBIfam" id="TIGR01840">
    <property type="entry name" value="esterase_phb"/>
    <property type="match status" value="1"/>
</dbReference>
<accession>A0AAN6RUZ2</accession>
<evidence type="ECO:0000256" key="1">
    <source>
        <dbReference type="ARBA" id="ARBA00022487"/>
    </source>
</evidence>
<organism evidence="9 10">
    <name type="scientific">Staphylotrichum tortipilum</name>
    <dbReference type="NCBI Taxonomy" id="2831512"/>
    <lineage>
        <taxon>Eukaryota</taxon>
        <taxon>Fungi</taxon>
        <taxon>Dikarya</taxon>
        <taxon>Ascomycota</taxon>
        <taxon>Pezizomycotina</taxon>
        <taxon>Sordariomycetes</taxon>
        <taxon>Sordariomycetidae</taxon>
        <taxon>Sordariales</taxon>
        <taxon>Chaetomiaceae</taxon>
        <taxon>Staphylotrichum</taxon>
    </lineage>
</organism>
<feature type="domain" description="CBM1" evidence="8">
    <location>
        <begin position="391"/>
        <end position="426"/>
    </location>
</feature>
<proteinExistence type="inferred from homology"/>
<dbReference type="SMART" id="SM00236">
    <property type="entry name" value="fCBD"/>
    <property type="match status" value="1"/>
</dbReference>
<name>A0AAN6RUZ2_9PEZI</name>
<keyword evidence="3 6" id="KW-0378">Hydrolase</keyword>
<evidence type="ECO:0000256" key="3">
    <source>
        <dbReference type="ARBA" id="ARBA00022801"/>
    </source>
</evidence>
<dbReference type="Gene3D" id="3.40.50.1820">
    <property type="entry name" value="alpha/beta hydrolase"/>
    <property type="match status" value="1"/>
</dbReference>
<gene>
    <name evidence="9" type="ORF">C8A05DRAFT_31798</name>
</gene>
<comment type="similarity">
    <text evidence="6">Belongs to the carbohydrate esterase 1 (CE1) family.</text>
</comment>
<dbReference type="InterPro" id="IPR035971">
    <property type="entry name" value="CBD_sf"/>
</dbReference>
<keyword evidence="2 6" id="KW-0732">Signal</keyword>
<dbReference type="Pfam" id="PF00734">
    <property type="entry name" value="CBM_1"/>
    <property type="match status" value="1"/>
</dbReference>
<reference evidence="9" key="2">
    <citation type="submission" date="2023-05" db="EMBL/GenBank/DDBJ databases">
        <authorList>
            <consortium name="Lawrence Berkeley National Laboratory"/>
            <person name="Steindorff A."/>
            <person name="Hensen N."/>
            <person name="Bonometti L."/>
            <person name="Westerberg I."/>
            <person name="Brannstrom I.O."/>
            <person name="Guillou S."/>
            <person name="Cros-Aarteil S."/>
            <person name="Calhoun S."/>
            <person name="Haridas S."/>
            <person name="Kuo A."/>
            <person name="Mondo S."/>
            <person name="Pangilinan J."/>
            <person name="Riley R."/>
            <person name="Labutti K."/>
            <person name="Andreopoulos B."/>
            <person name="Lipzen A."/>
            <person name="Chen C."/>
            <person name="Yanf M."/>
            <person name="Daum C."/>
            <person name="Ng V."/>
            <person name="Clum A."/>
            <person name="Ohm R."/>
            <person name="Martin F."/>
            <person name="Silar P."/>
            <person name="Natvig D."/>
            <person name="Lalanne C."/>
            <person name="Gautier V."/>
            <person name="Ament-Velasquez S.L."/>
            <person name="Kruys A."/>
            <person name="Hutchinson M.I."/>
            <person name="Powell A.J."/>
            <person name="Barry K."/>
            <person name="Miller A.N."/>
            <person name="Grigoriev I.V."/>
            <person name="Debuchy R."/>
            <person name="Gladieux P."/>
            <person name="Thoren M.H."/>
            <person name="Johannesson H."/>
        </authorList>
    </citation>
    <scope>NUCLEOTIDE SEQUENCE</scope>
    <source>
        <strain evidence="9">CBS 103.79</strain>
    </source>
</reference>
<dbReference type="SUPFAM" id="SSF57180">
    <property type="entry name" value="Cellulose-binding domain"/>
    <property type="match status" value="1"/>
</dbReference>
<keyword evidence="6" id="KW-0964">Secreted</keyword>
<dbReference type="PROSITE" id="PS00562">
    <property type="entry name" value="CBM1_1"/>
    <property type="match status" value="1"/>
</dbReference>
<comment type="subcellular location">
    <subcellularLocation>
        <location evidence="6">Secreted</location>
    </subcellularLocation>
</comment>
<dbReference type="InterPro" id="IPR000254">
    <property type="entry name" value="CBD"/>
</dbReference>
<dbReference type="InterPro" id="IPR029058">
    <property type="entry name" value="AB_hydrolase_fold"/>
</dbReference>
<dbReference type="InterPro" id="IPR050955">
    <property type="entry name" value="Plant_Biomass_Hydrol_Est"/>
</dbReference>
<dbReference type="GO" id="GO:0045493">
    <property type="term" value="P:xylan catabolic process"/>
    <property type="evidence" value="ECO:0007669"/>
    <property type="project" value="UniProtKB-UniRule"/>
</dbReference>
<protein>
    <recommendedName>
        <fullName evidence="6">Carboxylic ester hydrolase</fullName>
        <ecNumber evidence="6">3.1.1.-</ecNumber>
    </recommendedName>
</protein>
<evidence type="ECO:0000259" key="8">
    <source>
        <dbReference type="PROSITE" id="PS51164"/>
    </source>
</evidence>